<feature type="chain" id="PRO_5043497158" evidence="1">
    <location>
        <begin position="23"/>
        <end position="227"/>
    </location>
</feature>
<comment type="caution">
    <text evidence="2">The sequence shown here is derived from an EMBL/GenBank/DDBJ whole genome shotgun (WGS) entry which is preliminary data.</text>
</comment>
<accession>A0AAV9XM71</accession>
<reference evidence="2 3" key="1">
    <citation type="submission" date="2019-10" db="EMBL/GenBank/DDBJ databases">
        <authorList>
            <person name="Palmer J.M."/>
        </authorList>
    </citation>
    <scope>NUCLEOTIDE SEQUENCE [LARGE SCALE GENOMIC DNA]</scope>
    <source>
        <strain evidence="2 3">TWF694</strain>
    </source>
</reference>
<proteinExistence type="predicted"/>
<dbReference type="EMBL" id="JAVHJO010000002">
    <property type="protein sequence ID" value="KAK6542865.1"/>
    <property type="molecule type" value="Genomic_DNA"/>
</dbReference>
<feature type="signal peptide" evidence="1">
    <location>
        <begin position="1"/>
        <end position="22"/>
    </location>
</feature>
<evidence type="ECO:0000313" key="2">
    <source>
        <dbReference type="EMBL" id="KAK6542865.1"/>
    </source>
</evidence>
<sequence>MFILRTIFPAIFLLSLLPFSFALSSSEIISRLNAFEAVDHKAALVVVSRTLALARLLSCNDVNALEFIVTETGGLPNIEITNTTENPWPFFLKRLDTFIVDMAKVADMTKGLPQVERITEPGGVIVTDALSGKLPNTMERLTSQLNPKHLTSLLEKKAKLLRHLPVIEPYVSSRLAKLQINYKIVTHELRRAWKNNLANTKSTADRLDSIDDHIDTAVNAWKKIAIV</sequence>
<evidence type="ECO:0000256" key="1">
    <source>
        <dbReference type="SAM" id="SignalP"/>
    </source>
</evidence>
<keyword evidence="1" id="KW-0732">Signal</keyword>
<protein>
    <submittedName>
        <fullName evidence="2">Uncharacterized protein</fullName>
    </submittedName>
</protein>
<dbReference type="Proteomes" id="UP001365542">
    <property type="component" value="Unassembled WGS sequence"/>
</dbReference>
<gene>
    <name evidence="2" type="ORF">TWF694_006804</name>
</gene>
<organism evidence="2 3">
    <name type="scientific">Orbilia ellipsospora</name>
    <dbReference type="NCBI Taxonomy" id="2528407"/>
    <lineage>
        <taxon>Eukaryota</taxon>
        <taxon>Fungi</taxon>
        <taxon>Dikarya</taxon>
        <taxon>Ascomycota</taxon>
        <taxon>Pezizomycotina</taxon>
        <taxon>Orbiliomycetes</taxon>
        <taxon>Orbiliales</taxon>
        <taxon>Orbiliaceae</taxon>
        <taxon>Orbilia</taxon>
    </lineage>
</organism>
<keyword evidence="3" id="KW-1185">Reference proteome</keyword>
<dbReference type="AlphaFoldDB" id="A0AAV9XM71"/>
<evidence type="ECO:0000313" key="3">
    <source>
        <dbReference type="Proteomes" id="UP001365542"/>
    </source>
</evidence>
<name>A0AAV9XM71_9PEZI</name>